<dbReference type="PROSITE" id="PS50197">
    <property type="entry name" value="BEACH"/>
    <property type="match status" value="1"/>
</dbReference>
<sequence>MMKEAIQALYPPRLTASRRRVRRLGSSISSSNESFHENSLPQFRGFDANVTAPNNPPLSTSYSTSSNRKSKDRFSELLLEHGERDLHQDWAVCASSTHTSSGNSVCVGISCSSHMKQIEGRLRLCSQSIVFEPHQTSRGIIRAPFRHMTYLGGGGNKNGNSTDMTVAVVRCERHVIMKSNNAIGPFDCIHTPVEFSFRFVHSSPSKFLSLARKLFDVEASNKKASVSFAASVAFEASAPPIIQLPSNNYSRDAVVEEIMRPAMNRPFDTTNFLHVSEHSLTPNLRCSIKALLLEHKGCALLTEFGLYFQPVVASEMMDAGSGAEGRVGVNGKFRVWAFDDMRAIARRYDGMKDRALEIYSKNQHSILLTFESTLVRERVIRILSQQISAKKPVPLPCFTDRSFVESALELWQADELDNFEYLLCLNAAAGRSYHDLSRYPVFPWVLAYYGGLDEDDDLDDSSPEELDFADPSIFRDLSLPIGALNDSRFEEFRKRYEGMVQQQKSHASQYNQDAPFMYGTHYSAPGYVLYYLLRVLPEHMLCLQNGKFDVPDRLFHCIDATYKSILSNPADVKELIPEFYDPDCFDFLINSMGLQLGTLQTGQRVNDVLLPSWAKSAKSFLRQNRAALESDYCTKHLPKWIDLIFGVTSRGPGAKAAKNLFHPMSYMGPEEVEAIQSPEGRLHAELQSTEFGIVPWGESDSLLTRDRLRDSYGLEGTLSASSANTARIFSGISADTFVQNEKTNFVRNYSLG</sequence>
<protein>
    <recommendedName>
        <fullName evidence="6">BEACH domain-containing protein</fullName>
    </recommendedName>
</protein>
<evidence type="ECO:0000313" key="5">
    <source>
        <dbReference type="Proteomes" id="UP001530315"/>
    </source>
</evidence>
<feature type="region of interest" description="Disordered" evidence="1">
    <location>
        <begin position="46"/>
        <end position="69"/>
    </location>
</feature>
<dbReference type="Gene3D" id="2.30.29.30">
    <property type="entry name" value="Pleckstrin-homology domain (PH domain)/Phosphotyrosine-binding domain (PTB)"/>
    <property type="match status" value="1"/>
</dbReference>
<dbReference type="Pfam" id="PF02138">
    <property type="entry name" value="Beach"/>
    <property type="match status" value="1"/>
</dbReference>
<gene>
    <name evidence="4" type="ORF">ACHAW5_000181</name>
</gene>
<dbReference type="CDD" id="cd06071">
    <property type="entry name" value="Beach"/>
    <property type="match status" value="1"/>
</dbReference>
<dbReference type="PROSITE" id="PS51783">
    <property type="entry name" value="PH_BEACH"/>
    <property type="match status" value="1"/>
</dbReference>
<dbReference type="PANTHER" id="PTHR13743:SF123">
    <property type="entry name" value="PROTEIN FAN"/>
    <property type="match status" value="1"/>
</dbReference>
<dbReference type="InterPro" id="IPR050865">
    <property type="entry name" value="BEACH_Domain"/>
</dbReference>
<dbReference type="InterPro" id="IPR000409">
    <property type="entry name" value="BEACH_dom"/>
</dbReference>
<evidence type="ECO:0000259" key="2">
    <source>
        <dbReference type="PROSITE" id="PS50197"/>
    </source>
</evidence>
<comment type="caution">
    <text evidence="4">The sequence shown here is derived from an EMBL/GenBank/DDBJ whole genome shotgun (WGS) entry which is preliminary data.</text>
</comment>
<dbReference type="PANTHER" id="PTHR13743">
    <property type="entry name" value="BEIGE/BEACH-RELATED"/>
    <property type="match status" value="1"/>
</dbReference>
<dbReference type="EMBL" id="JALLAZ020000478">
    <property type="protein sequence ID" value="KAL3794217.1"/>
    <property type="molecule type" value="Genomic_DNA"/>
</dbReference>
<name>A0ABD3Q1R6_9STRA</name>
<dbReference type="InterPro" id="IPR057496">
    <property type="entry name" value="FAN-like_PH"/>
</dbReference>
<reference evidence="4 5" key="1">
    <citation type="submission" date="2024-10" db="EMBL/GenBank/DDBJ databases">
        <title>Updated reference genomes for cyclostephanoid diatoms.</title>
        <authorList>
            <person name="Roberts W.R."/>
            <person name="Alverson A.J."/>
        </authorList>
    </citation>
    <scope>NUCLEOTIDE SEQUENCE [LARGE SCALE GENOMIC DNA]</scope>
    <source>
        <strain evidence="4 5">AJA276-08</strain>
    </source>
</reference>
<dbReference type="AlphaFoldDB" id="A0ABD3Q1R6"/>
<dbReference type="InterPro" id="IPR023362">
    <property type="entry name" value="PH-BEACH_dom"/>
</dbReference>
<feature type="compositionally biased region" description="Low complexity" evidence="1">
    <location>
        <begin position="57"/>
        <end position="67"/>
    </location>
</feature>
<dbReference type="Pfam" id="PF14844">
    <property type="entry name" value="PH_BEACH"/>
    <property type="match status" value="1"/>
</dbReference>
<accession>A0ABD3Q1R6</accession>
<organism evidence="4 5">
    <name type="scientific">Stephanodiscus triporus</name>
    <dbReference type="NCBI Taxonomy" id="2934178"/>
    <lineage>
        <taxon>Eukaryota</taxon>
        <taxon>Sar</taxon>
        <taxon>Stramenopiles</taxon>
        <taxon>Ochrophyta</taxon>
        <taxon>Bacillariophyta</taxon>
        <taxon>Coscinodiscophyceae</taxon>
        <taxon>Thalassiosirophycidae</taxon>
        <taxon>Stephanodiscales</taxon>
        <taxon>Stephanodiscaceae</taxon>
        <taxon>Stephanodiscus</taxon>
    </lineage>
</organism>
<evidence type="ECO:0000313" key="4">
    <source>
        <dbReference type="EMBL" id="KAL3794217.1"/>
    </source>
</evidence>
<dbReference type="SMART" id="SM01026">
    <property type="entry name" value="Beach"/>
    <property type="match status" value="1"/>
</dbReference>
<dbReference type="Proteomes" id="UP001530315">
    <property type="component" value="Unassembled WGS sequence"/>
</dbReference>
<feature type="domain" description="BEACH-type PH" evidence="3">
    <location>
        <begin position="275"/>
        <end position="384"/>
    </location>
</feature>
<dbReference type="Pfam" id="PF25400">
    <property type="entry name" value="PH_FAN"/>
    <property type="match status" value="1"/>
</dbReference>
<dbReference type="Gene3D" id="1.10.1540.10">
    <property type="entry name" value="BEACH domain"/>
    <property type="match status" value="1"/>
</dbReference>
<feature type="domain" description="BEACH" evidence="2">
    <location>
        <begin position="396"/>
        <end position="707"/>
    </location>
</feature>
<dbReference type="InterPro" id="IPR036372">
    <property type="entry name" value="BEACH_dom_sf"/>
</dbReference>
<keyword evidence="5" id="KW-1185">Reference proteome</keyword>
<evidence type="ECO:0000256" key="1">
    <source>
        <dbReference type="SAM" id="MobiDB-lite"/>
    </source>
</evidence>
<evidence type="ECO:0000259" key="3">
    <source>
        <dbReference type="PROSITE" id="PS51783"/>
    </source>
</evidence>
<dbReference type="SUPFAM" id="SSF81837">
    <property type="entry name" value="BEACH domain"/>
    <property type="match status" value="1"/>
</dbReference>
<dbReference type="SUPFAM" id="SSF50729">
    <property type="entry name" value="PH domain-like"/>
    <property type="match status" value="1"/>
</dbReference>
<proteinExistence type="predicted"/>
<dbReference type="InterPro" id="IPR011993">
    <property type="entry name" value="PH-like_dom_sf"/>
</dbReference>
<evidence type="ECO:0008006" key="6">
    <source>
        <dbReference type="Google" id="ProtNLM"/>
    </source>
</evidence>